<dbReference type="Proteomes" id="UP000076852">
    <property type="component" value="Chromosome 1"/>
</dbReference>
<feature type="region of interest" description="Disordered" evidence="1">
    <location>
        <begin position="117"/>
        <end position="162"/>
    </location>
</feature>
<organism evidence="2 3">
    <name type="scientific">Paraburkholderia phytofirmans OLGA172</name>
    <dbReference type="NCBI Taxonomy" id="1417228"/>
    <lineage>
        <taxon>Bacteria</taxon>
        <taxon>Pseudomonadati</taxon>
        <taxon>Pseudomonadota</taxon>
        <taxon>Betaproteobacteria</taxon>
        <taxon>Burkholderiales</taxon>
        <taxon>Burkholderiaceae</taxon>
        <taxon>Paraburkholderia</taxon>
    </lineage>
</organism>
<evidence type="ECO:0000313" key="3">
    <source>
        <dbReference type="Proteomes" id="UP000076852"/>
    </source>
</evidence>
<dbReference type="OrthoDB" id="10013360at2"/>
<sequence>MTNAINNMGQSNPIPSNLPPATTQGTGNAASPTVRAYEYAPNGKLADVPSNVPRPDRTPPGFDPSHDALVRLPDNTHNTVPPAQQNTGSQDAVPNDTDALPQTQSCLHGGAACEIGGAAKKESHKTASPPAPPRVNSDSPSDTNGKSTPHAREEGKNDLMVW</sequence>
<name>A0A160FI52_9BURK</name>
<evidence type="ECO:0000313" key="2">
    <source>
        <dbReference type="EMBL" id="ANB71900.1"/>
    </source>
</evidence>
<accession>A0A160FI52</accession>
<keyword evidence="3" id="KW-1185">Reference proteome</keyword>
<feature type="region of interest" description="Disordered" evidence="1">
    <location>
        <begin position="1"/>
        <end position="104"/>
    </location>
</feature>
<proteinExistence type="predicted"/>
<feature type="compositionally biased region" description="Polar residues" evidence="1">
    <location>
        <begin position="75"/>
        <end position="92"/>
    </location>
</feature>
<feature type="compositionally biased region" description="Polar residues" evidence="1">
    <location>
        <begin position="136"/>
        <end position="147"/>
    </location>
</feature>
<feature type="compositionally biased region" description="Basic and acidic residues" evidence="1">
    <location>
        <begin position="150"/>
        <end position="162"/>
    </location>
</feature>
<evidence type="ECO:0000256" key="1">
    <source>
        <dbReference type="SAM" id="MobiDB-lite"/>
    </source>
</evidence>
<dbReference type="KEGG" id="buz:AYM40_05565"/>
<feature type="compositionally biased region" description="Polar residues" evidence="1">
    <location>
        <begin position="1"/>
        <end position="31"/>
    </location>
</feature>
<protein>
    <submittedName>
        <fullName evidence="2">Uncharacterized protein</fullName>
    </submittedName>
</protein>
<reference evidence="2 3" key="1">
    <citation type="journal article" date="2016" name="Gene">
        <title>PacBio SMRT assembly of a complex multi-replicon genome reveals chlorocatechol degradative operon in a region of genome plasticity.</title>
        <authorList>
            <person name="Ricker N."/>
            <person name="Shen S.Y."/>
            <person name="Goordial J."/>
            <person name="Jin S."/>
            <person name="Fulthorpe R.R."/>
        </authorList>
    </citation>
    <scope>NUCLEOTIDE SEQUENCE [LARGE SCALE GENOMIC DNA]</scope>
    <source>
        <strain evidence="2 3">OLGA172</strain>
    </source>
</reference>
<dbReference type="RefSeq" id="WP_063495354.1">
    <property type="nucleotide sequence ID" value="NZ_CP014578.1"/>
</dbReference>
<gene>
    <name evidence="2" type="ORF">AYM40_05565</name>
</gene>
<dbReference type="EMBL" id="CP014578">
    <property type="protein sequence ID" value="ANB71900.1"/>
    <property type="molecule type" value="Genomic_DNA"/>
</dbReference>
<dbReference type="AlphaFoldDB" id="A0A160FI52"/>